<name>A0ABR5BTK0_9TREE</name>
<accession>A0ABR5BTK0</accession>
<organism evidence="1 2">
    <name type="scientific">Cryptococcus gattii EJB2</name>
    <dbReference type="NCBI Taxonomy" id="1296103"/>
    <lineage>
        <taxon>Eukaryota</taxon>
        <taxon>Fungi</taxon>
        <taxon>Dikarya</taxon>
        <taxon>Basidiomycota</taxon>
        <taxon>Agaricomycotina</taxon>
        <taxon>Tremellomycetes</taxon>
        <taxon>Tremellales</taxon>
        <taxon>Cryptococcaceae</taxon>
        <taxon>Cryptococcus</taxon>
        <taxon>Cryptococcus gattii species complex</taxon>
    </lineage>
</organism>
<proteinExistence type="predicted"/>
<evidence type="ECO:0000313" key="1">
    <source>
        <dbReference type="EMBL" id="KIR78976.1"/>
    </source>
</evidence>
<keyword evidence="2" id="KW-1185">Reference proteome</keyword>
<sequence length="83" mass="9969">MVPWRRWVQGFRARHNSSCTSDAVAPQKRHVGIEEPNNVPSWRAEAVPVLERRRVFRERQRDRDRGAIEKRGHDARLDHRWYA</sequence>
<dbReference type="EMBL" id="KN848698">
    <property type="protein sequence ID" value="KIR78976.1"/>
    <property type="molecule type" value="Genomic_DNA"/>
</dbReference>
<evidence type="ECO:0000313" key="2">
    <source>
        <dbReference type="Proteomes" id="UP000054272"/>
    </source>
</evidence>
<dbReference type="Proteomes" id="UP000054272">
    <property type="component" value="Unassembled WGS sequence"/>
</dbReference>
<gene>
    <name evidence="1" type="ORF">I306_04021</name>
</gene>
<protein>
    <submittedName>
        <fullName evidence="1">Uncharacterized protein</fullName>
    </submittedName>
</protein>
<reference evidence="1 2" key="1">
    <citation type="submission" date="2015-01" db="EMBL/GenBank/DDBJ databases">
        <title>The Genome Sequence of Cryptococcus gattii EJB2.</title>
        <authorList>
            <consortium name="The Broad Institute Genomics Platform"/>
            <person name="Cuomo C."/>
            <person name="Litvintseva A."/>
            <person name="Chen Y."/>
            <person name="Heitman J."/>
            <person name="Sun S."/>
            <person name="Springer D."/>
            <person name="Dromer F."/>
            <person name="Young S."/>
            <person name="Zeng Q."/>
            <person name="Gargeya S."/>
            <person name="Abouelleil A."/>
            <person name="Alvarado L."/>
            <person name="Chapman S.B."/>
            <person name="Gainer-Dewar J."/>
            <person name="Goldberg J."/>
            <person name="Griggs A."/>
            <person name="Gujja S."/>
            <person name="Hansen M."/>
            <person name="Howarth C."/>
            <person name="Imamovic A."/>
            <person name="Larimer J."/>
            <person name="Murphy C."/>
            <person name="Naylor J."/>
            <person name="Pearson M."/>
            <person name="Priest M."/>
            <person name="Roberts A."/>
            <person name="Saif S."/>
            <person name="Shea T."/>
            <person name="Sykes S."/>
            <person name="Wortman J."/>
            <person name="Nusbaum C."/>
            <person name="Birren B."/>
        </authorList>
    </citation>
    <scope>NUCLEOTIDE SEQUENCE [LARGE SCALE GENOMIC DNA]</scope>
    <source>
        <strain evidence="1 2">EJB2</strain>
    </source>
</reference>